<dbReference type="RefSeq" id="WP_258902747.1">
    <property type="nucleotide sequence ID" value="NZ_CP103141.1"/>
</dbReference>
<evidence type="ECO:0000313" key="3">
    <source>
        <dbReference type="Proteomes" id="UP001060104"/>
    </source>
</evidence>
<keyword evidence="3" id="KW-1185">Reference proteome</keyword>
<evidence type="ECO:0000256" key="1">
    <source>
        <dbReference type="SAM" id="Coils"/>
    </source>
</evidence>
<accession>A0ABY5T9V5</accession>
<organism evidence="2 3">
    <name type="scientific">Bacteroides faecis</name>
    <dbReference type="NCBI Taxonomy" id="674529"/>
    <lineage>
        <taxon>Bacteria</taxon>
        <taxon>Pseudomonadati</taxon>
        <taxon>Bacteroidota</taxon>
        <taxon>Bacteroidia</taxon>
        <taxon>Bacteroidales</taxon>
        <taxon>Bacteroidaceae</taxon>
        <taxon>Bacteroides</taxon>
    </lineage>
</organism>
<proteinExistence type="predicted"/>
<feature type="coiled-coil region" evidence="1">
    <location>
        <begin position="1237"/>
        <end position="1264"/>
    </location>
</feature>
<protein>
    <submittedName>
        <fullName evidence="2">Uncharacterized protein</fullName>
    </submittedName>
</protein>
<feature type="coiled-coil region" evidence="1">
    <location>
        <begin position="5"/>
        <end position="59"/>
    </location>
</feature>
<dbReference type="EMBL" id="CP103141">
    <property type="protein sequence ID" value="UVQ73680.1"/>
    <property type="molecule type" value="Genomic_DNA"/>
</dbReference>
<feature type="coiled-coil region" evidence="1">
    <location>
        <begin position="888"/>
        <end position="951"/>
    </location>
</feature>
<evidence type="ECO:0000313" key="2">
    <source>
        <dbReference type="EMBL" id="UVQ73680.1"/>
    </source>
</evidence>
<feature type="coiled-coil region" evidence="1">
    <location>
        <begin position="135"/>
        <end position="190"/>
    </location>
</feature>
<gene>
    <name evidence="2" type="ORF">NXY30_22140</name>
</gene>
<dbReference type="Proteomes" id="UP001060104">
    <property type="component" value="Chromosome"/>
</dbReference>
<sequence>MAGLKFTLEADVKKLQELRKEIEKVTVAIGKLPSDSPQIRKLEAQLSKLRKEYDGIETLLSKVQLMGKELAKSEDLINHTRKQTDETKKATEFFVAEAGSLKLLEKQAKSLTKEWLAMSVIRRESEAGRNKMNEIAKISAQIDIEKNNLRSLQKEYINAQKIQELQEGSIKSLKAELSNLNAVYDSLSRSQRKGVYGKELLNGIQAVNNELIEAERASGRFQRTVGQYERAWDGLGYQIQTISREIPNFFINFQTGIVSLTNNIPYLADEIRKARIEYQRLKAEGQTAIPVWKQIAKSVMSPQTALIAAISLFTLYRQEISEWVKSLSKAKNATEGLLSVELEMAAARKDARDSIAKEQAQLDILYKKLKDLTLSTTERNTAIATWIKNYKTHSDILDGEKISVDKLKNSYAALSKEIYNRAISEKYADRAAEIAVKIEEAKTKANYQLKEVLETEAQLEKSQKAYEEAKKRYGTSDVPEEQYTLEIYKAAVTVTNNKLIRLKKTQEGLKKDVTDLTDTYDALIDQANKFQPFNAPKKGTYDYWQQQVEIADTALKQIVSTQKEILDKASQDSKTDLYNLGIDKAIVDSYKKAIKDKEEAEKQLKIYDDKGLSKEYNSIVDQNQKITDLQNKQNIERKRREEDLENQAYQSRIDAMADGEAKIRAQRELDNKKEIQDLERQREDYIRTEIEYQKKIFSERERLNSIHIKNYKKKTFDPSSVSVDTTAWDAIIKNTQKRQAVDWYRPLLKQYQSYADQRLAIEKQFNDDLALLRKAREKAEKAGDTNEVSKIDRSIAKAISDKGKELMQHDFDILKKSPEYVRAFEDLKNTSSETLKSLLEQLEEAKGAAATVLDPNDLREYTSTIQKIMDELDSRNPFKALADNLKILKQAEKELIEAKSTLDKVNAGEKVVSGSKLNAKTGKIDTTYFSASEALKRYNAAKDKATKANNDFIKAEKAAKTVVDKLANAITGVGDSISGTSGEIISLIGNIALFTTNAIDGIATVAQIGKDAITAVEKAVAAVEKASVILGIISAGIQIMQQLNSILPTADNQYEKYAEKVAEINKLTEAVNEYRIAALEAQQAESNWFSEDNLRNLRDYKKLHDEVAKAYNSKAYESQAIYQNKSGGGWITNSWNWLLDNTYGKIYGIDFARKYKEGQTAAINNLRIETRKRSKGFLGSGIGGHSQKTEDVQTWINNNKDKFEGLDTKLFDDEGLINKELAQSLINNYGDKLVGQTKETLEALLELREKYDEYTQQLHEYVSSLYEPLVNNFVDSIWAWFDEGKDALDSFKDYASDTFRDIVSDMLRTIVLDKVVGSFSNDIAQLYEEYASGKLDEEALMRKVAERTEGLIGNYEKNIPTLENILENVNGYLEKAGIDIKGAASSSQESSKKGFATMSQDSADELNGRFTALQIAGEEIKNQSVEQTRLLDSINSILLNIEPSQTSVGIPNLSSTIDGLREGFATDIAMRSESNAQLQAAIVNLTGEVQAIKNNVGEMLTISTEDRLDQQTIAENSSNLNKNLPKITQTLDGIKQNTNGLSRR</sequence>
<reference evidence="2" key="1">
    <citation type="submission" date="2022-08" db="EMBL/GenBank/DDBJ databases">
        <title>Genome Sequencing of Bacteroides fragilis Group Isolates with Nanopore Technology.</title>
        <authorList>
            <person name="Tisza M.J."/>
            <person name="Smith D."/>
            <person name="Dekker J.P."/>
        </authorList>
    </citation>
    <scope>NUCLEOTIDE SEQUENCE</scope>
    <source>
        <strain evidence="2">BFG-527</strain>
    </source>
</reference>
<name>A0ABY5T9V5_9BACE</name>
<feature type="coiled-coil region" evidence="1">
    <location>
        <begin position="590"/>
        <end position="695"/>
    </location>
</feature>
<keyword evidence="1" id="KW-0175">Coiled coil</keyword>